<feature type="transmembrane region" description="Helical" evidence="2">
    <location>
        <begin position="124"/>
        <end position="149"/>
    </location>
</feature>
<feature type="transmembrane region" description="Helical" evidence="2">
    <location>
        <begin position="90"/>
        <end position="112"/>
    </location>
</feature>
<dbReference type="EMBL" id="JARJLG010000008">
    <property type="protein sequence ID" value="KAJ7778628.1"/>
    <property type="molecule type" value="Genomic_DNA"/>
</dbReference>
<reference evidence="3" key="1">
    <citation type="submission" date="2023-03" db="EMBL/GenBank/DDBJ databases">
        <title>Massive genome expansion in bonnet fungi (Mycena s.s.) driven by repeated elements and novel gene families across ecological guilds.</title>
        <authorList>
            <consortium name="Lawrence Berkeley National Laboratory"/>
            <person name="Harder C.B."/>
            <person name="Miyauchi S."/>
            <person name="Viragh M."/>
            <person name="Kuo A."/>
            <person name="Thoen E."/>
            <person name="Andreopoulos B."/>
            <person name="Lu D."/>
            <person name="Skrede I."/>
            <person name="Drula E."/>
            <person name="Henrissat B."/>
            <person name="Morin E."/>
            <person name="Kohler A."/>
            <person name="Barry K."/>
            <person name="LaButti K."/>
            <person name="Morin E."/>
            <person name="Salamov A."/>
            <person name="Lipzen A."/>
            <person name="Mereny Z."/>
            <person name="Hegedus B."/>
            <person name="Baldrian P."/>
            <person name="Stursova M."/>
            <person name="Weitz H."/>
            <person name="Taylor A."/>
            <person name="Grigoriev I.V."/>
            <person name="Nagy L.G."/>
            <person name="Martin F."/>
            <person name="Kauserud H."/>
        </authorList>
    </citation>
    <scope>NUCLEOTIDE SEQUENCE</scope>
    <source>
        <strain evidence="3">CBHHK188m</strain>
    </source>
</reference>
<evidence type="ECO:0000256" key="1">
    <source>
        <dbReference type="SAM" id="MobiDB-lite"/>
    </source>
</evidence>
<keyword evidence="2" id="KW-0472">Membrane</keyword>
<comment type="caution">
    <text evidence="3">The sequence shown here is derived from an EMBL/GenBank/DDBJ whole genome shotgun (WGS) entry which is preliminary data.</text>
</comment>
<evidence type="ECO:0000256" key="2">
    <source>
        <dbReference type="SAM" id="Phobius"/>
    </source>
</evidence>
<evidence type="ECO:0000313" key="3">
    <source>
        <dbReference type="EMBL" id="KAJ7778628.1"/>
    </source>
</evidence>
<proteinExistence type="predicted"/>
<keyword evidence="2" id="KW-1133">Transmembrane helix</keyword>
<accession>A0AAD7NX44</accession>
<feature type="transmembrane region" description="Helical" evidence="2">
    <location>
        <begin position="12"/>
        <end position="37"/>
    </location>
</feature>
<feature type="transmembrane region" description="Helical" evidence="2">
    <location>
        <begin position="178"/>
        <end position="197"/>
    </location>
</feature>
<keyword evidence="4" id="KW-1185">Reference proteome</keyword>
<sequence>MSVVNPNEHFQLLIVWSTFNIFAACANAILLAIMLISQRWNSNPILVNLELIFVWTCSSGSLLIWTGHALDSDPPYGLCLANASMSMANVPLQAASALAIVLKVWGCVMIACHPRWRPAVEWIIWLPFLIALPFVSGLPLFIIGLVMGLSDRSKIYRGSPFYCVLGHPTVQNASSGFGAVYTFLCLVFAVWTTYNLIMTRWRVRRIIEYPGVSYPFVCRTLFFSIFVGAAFVVGILSLLWTFSAVAPDVVVSSCGVAVFFIFSTARPIIQFVFRCRRVNSVATASDSPGRWPSGVATIDAPQELSMLTFSISNLGGSTASSTLADEPPLWRVKPASTSEFEGGLTDSRRGGHSKETTPG</sequence>
<feature type="transmembrane region" description="Helical" evidence="2">
    <location>
        <begin position="249"/>
        <end position="269"/>
    </location>
</feature>
<protein>
    <submittedName>
        <fullName evidence="3">Uncharacterized protein</fullName>
    </submittedName>
</protein>
<dbReference type="AlphaFoldDB" id="A0AAD7NX44"/>
<organism evidence="3 4">
    <name type="scientific">Mycena maculata</name>
    <dbReference type="NCBI Taxonomy" id="230809"/>
    <lineage>
        <taxon>Eukaryota</taxon>
        <taxon>Fungi</taxon>
        <taxon>Dikarya</taxon>
        <taxon>Basidiomycota</taxon>
        <taxon>Agaricomycotina</taxon>
        <taxon>Agaricomycetes</taxon>
        <taxon>Agaricomycetidae</taxon>
        <taxon>Agaricales</taxon>
        <taxon>Marasmiineae</taxon>
        <taxon>Mycenaceae</taxon>
        <taxon>Mycena</taxon>
    </lineage>
</organism>
<keyword evidence="2" id="KW-0812">Transmembrane</keyword>
<feature type="transmembrane region" description="Helical" evidence="2">
    <location>
        <begin position="218"/>
        <end position="243"/>
    </location>
</feature>
<gene>
    <name evidence="3" type="ORF">DFH07DRAFT_795364</name>
</gene>
<evidence type="ECO:0000313" key="4">
    <source>
        <dbReference type="Proteomes" id="UP001215280"/>
    </source>
</evidence>
<dbReference type="Proteomes" id="UP001215280">
    <property type="component" value="Unassembled WGS sequence"/>
</dbReference>
<name>A0AAD7NX44_9AGAR</name>
<feature type="region of interest" description="Disordered" evidence="1">
    <location>
        <begin position="335"/>
        <end position="359"/>
    </location>
</feature>
<feature type="compositionally biased region" description="Basic and acidic residues" evidence="1">
    <location>
        <begin position="346"/>
        <end position="359"/>
    </location>
</feature>
<feature type="transmembrane region" description="Helical" evidence="2">
    <location>
        <begin position="49"/>
        <end position="70"/>
    </location>
</feature>